<evidence type="ECO:0000259" key="8">
    <source>
        <dbReference type="SMART" id="SM00642"/>
    </source>
</evidence>
<evidence type="ECO:0000313" key="9">
    <source>
        <dbReference type="EMBL" id="SCL53130.1"/>
    </source>
</evidence>
<evidence type="ECO:0000256" key="4">
    <source>
        <dbReference type="ARBA" id="ARBA00023277"/>
    </source>
</evidence>
<keyword evidence="3 6" id="KW-0808">Transferase</keyword>
<comment type="similarity">
    <text evidence="6">Belongs to the glycosyl hydrolase 13 family. GlgE subfamily.</text>
</comment>
<feature type="compositionally biased region" description="Basic and acidic residues" evidence="7">
    <location>
        <begin position="718"/>
        <end position="727"/>
    </location>
</feature>
<dbReference type="GO" id="GO:0030979">
    <property type="term" value="P:alpha-glucan biosynthetic process"/>
    <property type="evidence" value="ECO:0007669"/>
    <property type="project" value="UniProtKB-UniRule"/>
</dbReference>
<accession>A0A1C6UGB7</accession>
<dbReference type="Pfam" id="PF21702">
    <property type="entry name" value="GLGE_C"/>
    <property type="match status" value="1"/>
</dbReference>
<dbReference type="EMBL" id="FMIA01000002">
    <property type="protein sequence ID" value="SCL53130.1"/>
    <property type="molecule type" value="Genomic_DNA"/>
</dbReference>
<feature type="binding site" evidence="6">
    <location>
        <position position="314"/>
    </location>
    <ligand>
        <name>alpha-maltose 1-phosphate</name>
        <dbReference type="ChEBI" id="CHEBI:63576"/>
    </ligand>
</feature>
<feature type="compositionally biased region" description="Low complexity" evidence="7">
    <location>
        <begin position="694"/>
        <end position="717"/>
    </location>
</feature>
<feature type="region of interest" description="Disordered" evidence="7">
    <location>
        <begin position="661"/>
        <end position="727"/>
    </location>
</feature>
<dbReference type="PANTHER" id="PTHR47786:SF2">
    <property type="entry name" value="GLYCOSYL HYDROLASE FAMILY 13 CATALYTIC DOMAIN-CONTAINING PROTEIN"/>
    <property type="match status" value="1"/>
</dbReference>
<dbReference type="GO" id="GO:0004553">
    <property type="term" value="F:hydrolase activity, hydrolyzing O-glycosyl compounds"/>
    <property type="evidence" value="ECO:0007669"/>
    <property type="project" value="InterPro"/>
</dbReference>
<dbReference type="Gene3D" id="2.60.40.10">
    <property type="entry name" value="Immunoglobulins"/>
    <property type="match status" value="1"/>
</dbReference>
<evidence type="ECO:0000256" key="1">
    <source>
        <dbReference type="ARBA" id="ARBA00011738"/>
    </source>
</evidence>
<protein>
    <recommendedName>
        <fullName evidence="6">Alpha-1,4-glucan:maltose-1-phosphate maltosyltransferase</fullName>
        <shortName evidence="6">GMPMT</shortName>
        <ecNumber evidence="6">2.4.99.16</ecNumber>
    </recommendedName>
    <alternativeName>
        <fullName evidence="6">(1-&gt;4)-alpha-D-glucan:maltose-1-phosphate alpha-D-maltosyltransferase</fullName>
    </alternativeName>
</protein>
<dbReference type="STRING" id="683228.GA0070617_2275"/>
<dbReference type="InterPro" id="IPR021828">
    <property type="entry name" value="GlgE_dom_N/S"/>
</dbReference>
<dbReference type="InterPro" id="IPR006047">
    <property type="entry name" value="GH13_cat_dom"/>
</dbReference>
<organism evidence="9 10">
    <name type="scientific">Micromonospora yangpuensis</name>
    <dbReference type="NCBI Taxonomy" id="683228"/>
    <lineage>
        <taxon>Bacteria</taxon>
        <taxon>Bacillati</taxon>
        <taxon>Actinomycetota</taxon>
        <taxon>Actinomycetes</taxon>
        <taxon>Micromonosporales</taxon>
        <taxon>Micromonosporaceae</taxon>
        <taxon>Micromonospora</taxon>
    </lineage>
</organism>
<evidence type="ECO:0000256" key="6">
    <source>
        <dbReference type="HAMAP-Rule" id="MF_02124"/>
    </source>
</evidence>
<dbReference type="EC" id="2.4.99.16" evidence="6"/>
<dbReference type="Proteomes" id="UP000198937">
    <property type="component" value="Unassembled WGS sequence"/>
</dbReference>
<keyword evidence="2 6" id="KW-0328">Glycosyltransferase</keyword>
<feature type="binding site" evidence="6">
    <location>
        <begin position="522"/>
        <end position="523"/>
    </location>
    <ligand>
        <name>alpha-maltose 1-phosphate</name>
        <dbReference type="ChEBI" id="CHEBI:63576"/>
    </ligand>
</feature>
<proteinExistence type="inferred from homology"/>
<dbReference type="RefSeq" id="WP_229688310.1">
    <property type="nucleotide sequence ID" value="NZ_BMMJ01000004.1"/>
</dbReference>
<dbReference type="InterPro" id="IPR049171">
    <property type="entry name" value="GLGE_C"/>
</dbReference>
<dbReference type="InterPro" id="IPR013780">
    <property type="entry name" value="Glyco_hydro_b"/>
</dbReference>
<dbReference type="Gene3D" id="2.60.40.1180">
    <property type="entry name" value="Golgi alpha-mannosidase II"/>
    <property type="match status" value="1"/>
</dbReference>
<dbReference type="SUPFAM" id="SSF51445">
    <property type="entry name" value="(Trans)glycosidases"/>
    <property type="match status" value="1"/>
</dbReference>
<keyword evidence="4 6" id="KW-0119">Carbohydrate metabolism</keyword>
<dbReference type="Pfam" id="PF11896">
    <property type="entry name" value="GlgE_dom_N_S"/>
    <property type="match status" value="1"/>
</dbReference>
<feature type="active site" description="Proton donor" evidence="6">
    <location>
        <position position="413"/>
    </location>
</feature>
<dbReference type="PANTHER" id="PTHR47786">
    <property type="entry name" value="ALPHA-1,4-GLUCAN:MALTOSE-1-PHOSPHATE MALTOSYLTRANSFERASE"/>
    <property type="match status" value="1"/>
</dbReference>
<feature type="active site" description="Nucleophile" evidence="6">
    <location>
        <position position="384"/>
    </location>
</feature>
<dbReference type="InterPro" id="IPR013783">
    <property type="entry name" value="Ig-like_fold"/>
</dbReference>
<dbReference type="InterPro" id="IPR026585">
    <property type="entry name" value="GlgE"/>
</dbReference>
<dbReference type="SMART" id="SM00642">
    <property type="entry name" value="Aamy"/>
    <property type="match status" value="1"/>
</dbReference>
<gene>
    <name evidence="6" type="primary">glgE</name>
    <name evidence="9" type="ORF">GA0070617_2275</name>
</gene>
<dbReference type="AlphaFoldDB" id="A0A1C6UGB7"/>
<comment type="subunit">
    <text evidence="1 6">Homodimer.</text>
</comment>
<evidence type="ECO:0000313" key="10">
    <source>
        <dbReference type="Proteomes" id="UP000198937"/>
    </source>
</evidence>
<evidence type="ECO:0000256" key="3">
    <source>
        <dbReference type="ARBA" id="ARBA00022679"/>
    </source>
</evidence>
<feature type="domain" description="Glycosyl hydrolase family 13 catalytic" evidence="8">
    <location>
        <begin position="196"/>
        <end position="551"/>
    </location>
</feature>
<feature type="compositionally biased region" description="Low complexity" evidence="7">
    <location>
        <begin position="662"/>
        <end position="678"/>
    </location>
</feature>
<evidence type="ECO:0000256" key="7">
    <source>
        <dbReference type="SAM" id="MobiDB-lite"/>
    </source>
</evidence>
<feature type="binding site" evidence="6">
    <location>
        <position position="385"/>
    </location>
    <ligand>
        <name>alpha-maltose 1-phosphate</name>
        <dbReference type="ChEBI" id="CHEBI:63576"/>
    </ligand>
</feature>
<name>A0A1C6UGB7_9ACTN</name>
<dbReference type="Gene3D" id="3.20.20.80">
    <property type="entry name" value="Glycosidases"/>
    <property type="match status" value="1"/>
</dbReference>
<reference evidence="9 10" key="1">
    <citation type="submission" date="2016-06" db="EMBL/GenBank/DDBJ databases">
        <authorList>
            <person name="Kjaerup R.B."/>
            <person name="Dalgaard T.S."/>
            <person name="Juul-Madsen H.R."/>
        </authorList>
    </citation>
    <scope>NUCLEOTIDE SEQUENCE [LARGE SCALE GENOMIC DNA]</scope>
    <source>
        <strain evidence="9 10">DSM 45577</strain>
    </source>
</reference>
<comment type="function">
    <text evidence="6">Maltosyltransferase that uses maltose 1-phosphate (M1P) as the sugar donor to elongate linear or branched alpha-(1-&gt;4)-glucans. Is involved in a branched alpha-glucan biosynthetic pathway from trehalose, together with TreS, Mak and GlgB.</text>
</comment>
<feature type="site" description="Transition state stabilizer" evidence="6">
    <location>
        <position position="469"/>
    </location>
</feature>
<evidence type="ECO:0000256" key="5">
    <source>
        <dbReference type="ARBA" id="ARBA00048735"/>
    </source>
</evidence>
<evidence type="ECO:0000256" key="2">
    <source>
        <dbReference type="ARBA" id="ARBA00022676"/>
    </source>
</evidence>
<feature type="binding site" evidence="6">
    <location>
        <position position="254"/>
    </location>
    <ligand>
        <name>alpha-maltose 1-phosphate</name>
        <dbReference type="ChEBI" id="CHEBI:63576"/>
    </ligand>
</feature>
<sequence length="727" mass="79503">MSGRFPIEDVSPAVSCGRYPAKAVVGEVVPVAARAYREGHDALGCNVVWLGPDGRARPFTRMRPGEPGQDRWHATIVPDAVGEWIFTVEAFQDPYLTWQNAVTKKVAAGQVAAELANDLAEGARVLTAARELVEAADRGRVEAAVTALGDDGLALSRRVAPALELADLLWAYPVRELVTTGEPYRIWVDRPRALFSAWYEFFPRSEGAVLATADAPARSGTFRTATARLAGVAAMGFDVLYLPPIHPIGRINRKGRNNALTAGPDDVGSPWAIGAAEGGHDAIHPDLGTPQDFRDFVAAAAGQGLEVAMDLALQCAPDHPWVTEHPEWFTTRADGTIAYAENPPKKYQDIYPVNFDNDPEGIRAEVLRVVRHWVGEGVKIFRVDNPHTKPFDFWHWLIAEVKRTDPDVLFLAEAFTRPAIMHGLGKIGFTQSYTYFTWRTTAAQMREYCEELVAAADHMRPNFWPNTPDILHSSLQHGGPPMFKIRAVLAALLSPSWGMYAGFELFEHVARPGAEEYLDNEKYELRPRDWAGAQAQGRSLAPFVATLNRVRRDNPALHRLRNLVFHDIDNPALLCWSKHDPATGNTVLVVCSFDSRAVQWGNTTLDMPALGLDWHDRFTVHDELTGASYDWGQRNAVRLDPYLQPAHVLTLRRPGTVAAVSPTPAEAADAPPELTTADVPDDLSGGTAPTTPAPADGDQTGTTPTGTTATAPAPTDSATKDDARWTS</sequence>
<dbReference type="GO" id="GO:0016758">
    <property type="term" value="F:hexosyltransferase activity"/>
    <property type="evidence" value="ECO:0007669"/>
    <property type="project" value="UniProtKB-UniRule"/>
</dbReference>
<dbReference type="HAMAP" id="MF_02124">
    <property type="entry name" value="GlgE"/>
    <property type="match status" value="1"/>
</dbReference>
<dbReference type="Gene3D" id="1.20.58.80">
    <property type="entry name" value="Phosphotransferase system, lactose/cellobiose-type IIA subunit"/>
    <property type="match status" value="1"/>
</dbReference>
<dbReference type="CDD" id="cd11344">
    <property type="entry name" value="AmyAc_GlgE_like"/>
    <property type="match status" value="1"/>
</dbReference>
<dbReference type="InterPro" id="IPR017853">
    <property type="entry name" value="GH"/>
</dbReference>
<comment type="catalytic activity">
    <reaction evidence="5 6">
        <text>alpha-maltose 1-phosphate + [(1-&gt;4)-alpha-D-glucosyl](n) = [(1-&gt;4)-alpha-D-glucosyl](n+2) + phosphate</text>
        <dbReference type="Rhea" id="RHEA:42692"/>
        <dbReference type="Rhea" id="RHEA-COMP:9584"/>
        <dbReference type="Rhea" id="RHEA-COMP:10183"/>
        <dbReference type="ChEBI" id="CHEBI:15444"/>
        <dbReference type="ChEBI" id="CHEBI:43474"/>
        <dbReference type="ChEBI" id="CHEBI:63576"/>
        <dbReference type="EC" id="2.4.99.16"/>
    </reaction>
</comment>
<feature type="binding site" evidence="6">
    <location>
        <position position="349"/>
    </location>
    <ligand>
        <name>alpha-maltose 1-phosphate</name>
        <dbReference type="ChEBI" id="CHEBI:63576"/>
    </ligand>
</feature>
<keyword evidence="10" id="KW-1185">Reference proteome</keyword>